<evidence type="ECO:0000313" key="7">
    <source>
        <dbReference type="EMBL" id="KAH7136283.1"/>
    </source>
</evidence>
<gene>
    <name evidence="7" type="ORF">EDB81DRAFT_902039</name>
</gene>
<keyword evidence="8" id="KW-1185">Reference proteome</keyword>
<evidence type="ECO:0000256" key="3">
    <source>
        <dbReference type="ARBA" id="ARBA00022989"/>
    </source>
</evidence>
<feature type="transmembrane region" description="Helical" evidence="6">
    <location>
        <begin position="460"/>
        <end position="482"/>
    </location>
</feature>
<dbReference type="Gene3D" id="1.20.58.340">
    <property type="entry name" value="Magnesium transport protein CorA, transmembrane region"/>
    <property type="match status" value="1"/>
</dbReference>
<dbReference type="SUPFAM" id="SSF144083">
    <property type="entry name" value="Magnesium transport protein CorA, transmembrane region"/>
    <property type="match status" value="1"/>
</dbReference>
<feature type="non-terminal residue" evidence="7">
    <location>
        <position position="516"/>
    </location>
</feature>
<comment type="subcellular location">
    <subcellularLocation>
        <location evidence="1">Membrane</location>
        <topology evidence="1">Multi-pass membrane protein</topology>
    </subcellularLocation>
</comment>
<feature type="transmembrane region" description="Helical" evidence="6">
    <location>
        <begin position="497"/>
        <end position="515"/>
    </location>
</feature>
<feature type="region of interest" description="Disordered" evidence="5">
    <location>
        <begin position="296"/>
        <end position="322"/>
    </location>
</feature>
<dbReference type="AlphaFoldDB" id="A0A9P9EF18"/>
<sequence length="516" mass="58684">MSWLCRDPEIIDDDLETVTFEPGENRVFTIERKDGVSVSSKLLVSDNTKEVTLSTEDEWQEWLDQVRVSLHKLLRVQLLTGHQPDKKPSKNPSDGSSCIDLILGSRAERPWGEDPGLVSALPWSKDIFFKVKSQFLIHGQIIRTINRNTSCITVYNCRSAASWPQDMALSVTFLPDSLTTRAVLFGCDLKTPDRDDESMTLGDIIIGELSRSDSPVLHPMLLPAIFADIERDRQIELVREKLIQLRRIVYDLASVTSQPTNLVVGAPKHTKTAKKRVTQMIRECLQDLRKSFSKPATPTLASEFDTKDDEETEKSSCSPLEMKKDKMPTTMLWLEVSRLRLGLGNWQRQLNKMIDHIEELDTAEFDSDKVPRSGVMQDDMKRQQFRESGIRIKERLQELVDEYDEYIRECSHILDGMSLATQLELSHIGRSDARTNLNISEVNLEVAQMTRRDSSVMKSIAILGMVFLPATFVTAFFSMGFFDWNGDEPRDGVQSEYIWIYALAVVALTLLSVGLF</sequence>
<reference evidence="7" key="1">
    <citation type="journal article" date="2021" name="Nat. Commun.">
        <title>Genetic determinants of endophytism in the Arabidopsis root mycobiome.</title>
        <authorList>
            <person name="Mesny F."/>
            <person name="Miyauchi S."/>
            <person name="Thiergart T."/>
            <person name="Pickel B."/>
            <person name="Atanasova L."/>
            <person name="Karlsson M."/>
            <person name="Huettel B."/>
            <person name="Barry K.W."/>
            <person name="Haridas S."/>
            <person name="Chen C."/>
            <person name="Bauer D."/>
            <person name="Andreopoulos W."/>
            <person name="Pangilinan J."/>
            <person name="LaButti K."/>
            <person name="Riley R."/>
            <person name="Lipzen A."/>
            <person name="Clum A."/>
            <person name="Drula E."/>
            <person name="Henrissat B."/>
            <person name="Kohler A."/>
            <person name="Grigoriev I.V."/>
            <person name="Martin F.M."/>
            <person name="Hacquard S."/>
        </authorList>
    </citation>
    <scope>NUCLEOTIDE SEQUENCE</scope>
    <source>
        <strain evidence="7">MPI-CAGE-AT-0147</strain>
    </source>
</reference>
<evidence type="ECO:0000313" key="8">
    <source>
        <dbReference type="Proteomes" id="UP000738349"/>
    </source>
</evidence>
<proteinExistence type="predicted"/>
<evidence type="ECO:0000256" key="2">
    <source>
        <dbReference type="ARBA" id="ARBA00022692"/>
    </source>
</evidence>
<dbReference type="GO" id="GO:0016020">
    <property type="term" value="C:membrane"/>
    <property type="evidence" value="ECO:0007669"/>
    <property type="project" value="UniProtKB-SubCell"/>
</dbReference>
<dbReference type="EMBL" id="JAGMUV010000013">
    <property type="protein sequence ID" value="KAH7136283.1"/>
    <property type="molecule type" value="Genomic_DNA"/>
</dbReference>
<protein>
    <submittedName>
        <fullName evidence="7">Uncharacterized protein</fullName>
    </submittedName>
</protein>
<dbReference type="InterPro" id="IPR045863">
    <property type="entry name" value="CorA_TM1_TM2"/>
</dbReference>
<evidence type="ECO:0000256" key="1">
    <source>
        <dbReference type="ARBA" id="ARBA00004141"/>
    </source>
</evidence>
<dbReference type="Proteomes" id="UP000738349">
    <property type="component" value="Unassembled WGS sequence"/>
</dbReference>
<evidence type="ECO:0000256" key="5">
    <source>
        <dbReference type="SAM" id="MobiDB-lite"/>
    </source>
</evidence>
<accession>A0A9P9EF18</accession>
<evidence type="ECO:0000256" key="4">
    <source>
        <dbReference type="ARBA" id="ARBA00023136"/>
    </source>
</evidence>
<keyword evidence="4 6" id="KW-0472">Membrane</keyword>
<keyword evidence="3 6" id="KW-1133">Transmembrane helix</keyword>
<evidence type="ECO:0000256" key="6">
    <source>
        <dbReference type="SAM" id="Phobius"/>
    </source>
</evidence>
<organism evidence="7 8">
    <name type="scientific">Dactylonectria macrodidyma</name>
    <dbReference type="NCBI Taxonomy" id="307937"/>
    <lineage>
        <taxon>Eukaryota</taxon>
        <taxon>Fungi</taxon>
        <taxon>Dikarya</taxon>
        <taxon>Ascomycota</taxon>
        <taxon>Pezizomycotina</taxon>
        <taxon>Sordariomycetes</taxon>
        <taxon>Hypocreomycetidae</taxon>
        <taxon>Hypocreales</taxon>
        <taxon>Nectriaceae</taxon>
        <taxon>Dactylonectria</taxon>
    </lineage>
</organism>
<comment type="caution">
    <text evidence="7">The sequence shown here is derived from an EMBL/GenBank/DDBJ whole genome shotgun (WGS) entry which is preliminary data.</text>
</comment>
<name>A0A9P9EF18_9HYPO</name>
<keyword evidence="2 6" id="KW-0812">Transmembrane</keyword>
<dbReference type="OrthoDB" id="3561681at2759"/>